<dbReference type="PANTHER" id="PTHR10196:SF93">
    <property type="entry name" value="L-RHAMNULOKINASE"/>
    <property type="match status" value="1"/>
</dbReference>
<comment type="similarity">
    <text evidence="1">Belongs to the FGGY kinase family.</text>
</comment>
<name>A0A5C1ACZ5_9BACT</name>
<evidence type="ECO:0000256" key="7">
    <source>
        <dbReference type="ARBA" id="ARBA00023308"/>
    </source>
</evidence>
<evidence type="ECO:0000259" key="8">
    <source>
        <dbReference type="Pfam" id="PF00370"/>
    </source>
</evidence>
<dbReference type="GO" id="GO:0005829">
    <property type="term" value="C:cytosol"/>
    <property type="evidence" value="ECO:0007669"/>
    <property type="project" value="TreeGrafter"/>
</dbReference>
<dbReference type="Proteomes" id="UP000324974">
    <property type="component" value="Chromosome"/>
</dbReference>
<protein>
    <submittedName>
        <fullName evidence="10">Glycerol kinase</fullName>
    </submittedName>
</protein>
<accession>A0A5C1ACZ5</accession>
<evidence type="ECO:0000256" key="1">
    <source>
        <dbReference type="ARBA" id="ARBA00009156"/>
    </source>
</evidence>
<dbReference type="GO" id="GO:0005524">
    <property type="term" value="F:ATP binding"/>
    <property type="evidence" value="ECO:0007669"/>
    <property type="project" value="UniProtKB-KW"/>
</dbReference>
<dbReference type="SUPFAM" id="SSF53067">
    <property type="entry name" value="Actin-like ATPase domain"/>
    <property type="match status" value="2"/>
</dbReference>
<evidence type="ECO:0000256" key="3">
    <source>
        <dbReference type="ARBA" id="ARBA00022741"/>
    </source>
</evidence>
<keyword evidence="11" id="KW-1185">Reference proteome</keyword>
<dbReference type="InterPro" id="IPR018485">
    <property type="entry name" value="FGGY_C"/>
</dbReference>
<dbReference type="InterPro" id="IPR000577">
    <property type="entry name" value="Carb_kinase_FGGY"/>
</dbReference>
<dbReference type="GO" id="GO:0008993">
    <property type="term" value="F:rhamnulokinase activity"/>
    <property type="evidence" value="ECO:0007669"/>
    <property type="project" value="InterPro"/>
</dbReference>
<dbReference type="RefSeq" id="WP_149109835.1">
    <property type="nucleotide sequence ID" value="NZ_CP042425.1"/>
</dbReference>
<dbReference type="CDD" id="cd07771">
    <property type="entry name" value="ASKHA_NBD_FGGY_RhaB-like"/>
    <property type="match status" value="1"/>
</dbReference>
<gene>
    <name evidence="10" type="primary">glpK_1</name>
    <name evidence="10" type="ORF">PX52LOC_01889</name>
</gene>
<keyword evidence="5" id="KW-0067">ATP-binding</keyword>
<keyword evidence="6" id="KW-1015">Disulfide bond</keyword>
<dbReference type="InterPro" id="IPR018484">
    <property type="entry name" value="FGGY_N"/>
</dbReference>
<dbReference type="Pfam" id="PF00370">
    <property type="entry name" value="FGGY_N"/>
    <property type="match status" value="1"/>
</dbReference>
<dbReference type="GO" id="GO:0004370">
    <property type="term" value="F:glycerol kinase activity"/>
    <property type="evidence" value="ECO:0007669"/>
    <property type="project" value="TreeGrafter"/>
</dbReference>
<dbReference type="PIRSF" id="PIRSF000538">
    <property type="entry name" value="GlpK"/>
    <property type="match status" value="1"/>
</dbReference>
<dbReference type="Pfam" id="PF02782">
    <property type="entry name" value="FGGY_C"/>
    <property type="match status" value="1"/>
</dbReference>
<keyword evidence="2" id="KW-0808">Transferase</keyword>
<dbReference type="PANTHER" id="PTHR10196">
    <property type="entry name" value="SUGAR KINASE"/>
    <property type="match status" value="1"/>
</dbReference>
<dbReference type="OrthoDB" id="9761504at2"/>
<evidence type="ECO:0000313" key="11">
    <source>
        <dbReference type="Proteomes" id="UP000324974"/>
    </source>
</evidence>
<evidence type="ECO:0000256" key="6">
    <source>
        <dbReference type="ARBA" id="ARBA00023157"/>
    </source>
</evidence>
<keyword evidence="7" id="KW-0684">Rhamnose metabolism</keyword>
<dbReference type="KEGG" id="lrs:PX52LOC_01889"/>
<evidence type="ECO:0000256" key="2">
    <source>
        <dbReference type="ARBA" id="ARBA00022679"/>
    </source>
</evidence>
<evidence type="ECO:0000313" key="10">
    <source>
        <dbReference type="EMBL" id="QEL14984.1"/>
    </source>
</evidence>
<organism evidence="10 11">
    <name type="scientific">Limnoglobus roseus</name>
    <dbReference type="NCBI Taxonomy" id="2598579"/>
    <lineage>
        <taxon>Bacteria</taxon>
        <taxon>Pseudomonadati</taxon>
        <taxon>Planctomycetota</taxon>
        <taxon>Planctomycetia</taxon>
        <taxon>Gemmatales</taxon>
        <taxon>Gemmataceae</taxon>
        <taxon>Limnoglobus</taxon>
    </lineage>
</organism>
<proteinExistence type="inferred from homology"/>
<keyword evidence="3" id="KW-0547">Nucleotide-binding</keyword>
<feature type="domain" description="Carbohydrate kinase FGGY C-terminal" evidence="9">
    <location>
        <begin position="256"/>
        <end position="446"/>
    </location>
</feature>
<evidence type="ECO:0000259" key="9">
    <source>
        <dbReference type="Pfam" id="PF02782"/>
    </source>
</evidence>
<dbReference type="AlphaFoldDB" id="A0A5C1ACZ5"/>
<dbReference type="GO" id="GO:0006071">
    <property type="term" value="P:glycerol metabolic process"/>
    <property type="evidence" value="ECO:0007669"/>
    <property type="project" value="TreeGrafter"/>
</dbReference>
<evidence type="ECO:0000256" key="5">
    <source>
        <dbReference type="ARBA" id="ARBA00022840"/>
    </source>
</evidence>
<dbReference type="InterPro" id="IPR013449">
    <property type="entry name" value="Rhamnulokinase"/>
</dbReference>
<sequence>MSGRVHLAVDLGAESGRVVAGVFDGRRVALEELHRFPNGPLEIAGSWRWDVDRLWSEIGRGLSAAAARFGAAVASVGVDTWGVDYVLLSKSGEPVEPPFHYRDRRTDGVMDRATRAVPRADIFAATGVQFLPFNTLYQLLASRERLAEADRLLLMPDYFHQRLCGSTAVEFTNATTTQFFGPTTRTWATELLQRFALPTHMLGDVVQPGTILGTLREDVRRETGLGTIPVVAPATHDTAAAVAAVPTAHTGKANWAYISSGTWSLVGVELPAANLSPLAFAGNLTNEGGVDGTYRLLKNVMGLWLVQRCREAFRRRGFDCDYDGLMLAAEAAEPLRSRIDPDDPRFLNPPDMPAEIAAYCRDTGQPVPDTAGRLVRCCLDSLALQYRRVVGVLEDVTGEPIEVIHIVGGGSRNRLLNQLTADATGRPVLAGPVEATALGNVLVQARVAGDLSSLADLRRVVRESFAVTAFDPRPCPEWSEAARSGR</sequence>
<dbReference type="Gene3D" id="3.30.420.40">
    <property type="match status" value="2"/>
</dbReference>
<evidence type="ECO:0000256" key="4">
    <source>
        <dbReference type="ARBA" id="ARBA00022777"/>
    </source>
</evidence>
<dbReference type="EMBL" id="CP042425">
    <property type="protein sequence ID" value="QEL14984.1"/>
    <property type="molecule type" value="Genomic_DNA"/>
</dbReference>
<dbReference type="InterPro" id="IPR043129">
    <property type="entry name" value="ATPase_NBD"/>
</dbReference>
<feature type="domain" description="Carbohydrate kinase FGGY N-terminal" evidence="8">
    <location>
        <begin position="6"/>
        <end position="242"/>
    </location>
</feature>
<reference evidence="11" key="1">
    <citation type="submission" date="2019-08" db="EMBL/GenBank/DDBJ databases">
        <title>Limnoglobus roseus gen. nov., sp. nov., a novel freshwater planctomycete with a giant genome from the family Gemmataceae.</title>
        <authorList>
            <person name="Kulichevskaya I.S."/>
            <person name="Naumoff D.G."/>
            <person name="Miroshnikov K."/>
            <person name="Ivanova A."/>
            <person name="Philippov D.A."/>
            <person name="Hakobyan A."/>
            <person name="Rijpstra I.C."/>
            <person name="Sinninghe Damste J.S."/>
            <person name="Liesack W."/>
            <person name="Dedysh S.N."/>
        </authorList>
    </citation>
    <scope>NUCLEOTIDE SEQUENCE [LARGE SCALE GENOMIC DNA]</scope>
    <source>
        <strain evidence="11">PX52</strain>
    </source>
</reference>
<keyword evidence="4 10" id="KW-0418">Kinase</keyword>
<dbReference type="GO" id="GO:0019301">
    <property type="term" value="P:rhamnose catabolic process"/>
    <property type="evidence" value="ECO:0007669"/>
    <property type="project" value="InterPro"/>
</dbReference>